<dbReference type="RefSeq" id="XP_024663135.1">
    <property type="nucleotide sequence ID" value="XM_024807367.1"/>
</dbReference>
<keyword evidence="10" id="KW-1185">Reference proteome</keyword>
<name>A0A2T0FE23_9ASCO</name>
<dbReference type="EMBL" id="NDIQ01000001">
    <property type="protein sequence ID" value="PRT53189.1"/>
    <property type="molecule type" value="Genomic_DNA"/>
</dbReference>
<evidence type="ECO:0000256" key="2">
    <source>
        <dbReference type="ARBA" id="ARBA00012816"/>
    </source>
</evidence>
<dbReference type="AlphaFoldDB" id="A0A2T0FE23"/>
<dbReference type="Gene3D" id="2.40.50.140">
    <property type="entry name" value="Nucleic acid-binding proteins"/>
    <property type="match status" value="1"/>
</dbReference>
<keyword evidence="6" id="KW-0648">Protein biosynthesis</keyword>
<dbReference type="PANTHER" id="PTHR22594:SF34">
    <property type="entry name" value="ASPARAGINE--TRNA LIGASE, MITOCHONDRIAL-RELATED"/>
    <property type="match status" value="1"/>
</dbReference>
<dbReference type="GO" id="GO:0005739">
    <property type="term" value="C:mitochondrion"/>
    <property type="evidence" value="ECO:0007669"/>
    <property type="project" value="TreeGrafter"/>
</dbReference>
<dbReference type="GO" id="GO:0004816">
    <property type="term" value="F:asparagine-tRNA ligase activity"/>
    <property type="evidence" value="ECO:0007669"/>
    <property type="project" value="UniProtKB-EC"/>
</dbReference>
<dbReference type="OrthoDB" id="43906at2759"/>
<accession>A0A2T0FE23</accession>
<dbReference type="InterPro" id="IPR004365">
    <property type="entry name" value="NA-bd_OB_tRNA"/>
</dbReference>
<sequence length="436" mass="48552">MAALRRILQLAKPGEAARAQGWVSSVRKMKKWAFADITDGSSVEPLSVILTPDQAAKLSTGACVDIRGQVKESPKGATQAVELHADSVKLLGEADSTYPLQKKYHSREFLRQFPQFRWKTRTAAQVLQYRSFAIKQLTDFFNENDVVQVNSPILTSSDCEGAGEVFGLEKSLDFFGKQAYLSVSSQLHLEVYCAALARVWNMTPAFRAEASDTNRHLSEFWMVEAELAFLDSLAELTGFCEQMVKATTPTGSIKHSILASKRDQEARDRLEQRWDTLAGKWTTMTYTDAVDFINAHGTKVSTAKWGDGLSSEQEKFLAGTLGTPVVVTDYPTEIKPFYMKASSSQTVACFDILIPDVGELVGGSMREDNYEKLLANLEKYDMNPESMSWYTDLRKYGSFPHGGYGLGFERLVMYTCGLDNIRDATGFIRGFGQLPC</sequence>
<dbReference type="PRINTS" id="PR01042">
    <property type="entry name" value="TRNASYNTHASP"/>
</dbReference>
<proteinExistence type="inferred from homology"/>
<dbReference type="STRING" id="45607.A0A2T0FE23"/>
<dbReference type="NCBIfam" id="TIGR00457">
    <property type="entry name" value="asnS"/>
    <property type="match status" value="1"/>
</dbReference>
<evidence type="ECO:0000256" key="3">
    <source>
        <dbReference type="ARBA" id="ARBA00022598"/>
    </source>
</evidence>
<dbReference type="Proteomes" id="UP000238350">
    <property type="component" value="Unassembled WGS sequence"/>
</dbReference>
<dbReference type="Gene3D" id="3.30.930.10">
    <property type="entry name" value="Bira Bifunctional Protein, Domain 2"/>
    <property type="match status" value="1"/>
</dbReference>
<dbReference type="CDD" id="cd04318">
    <property type="entry name" value="EcAsnRS_like_N"/>
    <property type="match status" value="1"/>
</dbReference>
<evidence type="ECO:0000256" key="4">
    <source>
        <dbReference type="ARBA" id="ARBA00022741"/>
    </source>
</evidence>
<dbReference type="GO" id="GO:0006421">
    <property type="term" value="P:asparaginyl-tRNA aminoacylation"/>
    <property type="evidence" value="ECO:0007669"/>
    <property type="project" value="InterPro"/>
</dbReference>
<comment type="similarity">
    <text evidence="1">Belongs to the class-II aminoacyl-tRNA synthetase family.</text>
</comment>
<evidence type="ECO:0000313" key="9">
    <source>
        <dbReference type="EMBL" id="PRT53189.1"/>
    </source>
</evidence>
<dbReference type="Pfam" id="PF00152">
    <property type="entry name" value="tRNA-synt_2"/>
    <property type="match status" value="1"/>
</dbReference>
<dbReference type="EC" id="6.1.1.22" evidence="2"/>
<dbReference type="SUPFAM" id="SSF50249">
    <property type="entry name" value="Nucleic acid-binding proteins"/>
    <property type="match status" value="1"/>
</dbReference>
<gene>
    <name evidence="9" type="ORF">B9G98_00809</name>
</gene>
<keyword evidence="5" id="KW-0067">ATP-binding</keyword>
<dbReference type="PROSITE" id="PS50862">
    <property type="entry name" value="AA_TRNA_LIGASE_II"/>
    <property type="match status" value="1"/>
</dbReference>
<feature type="domain" description="Aminoacyl-transfer RNA synthetases class-II family profile" evidence="8">
    <location>
        <begin position="137"/>
        <end position="435"/>
    </location>
</feature>
<reference evidence="9 10" key="1">
    <citation type="submission" date="2017-04" db="EMBL/GenBank/DDBJ databases">
        <title>Genome sequencing of [Candida] sorbophila.</title>
        <authorList>
            <person name="Ahn J.O."/>
        </authorList>
    </citation>
    <scope>NUCLEOTIDE SEQUENCE [LARGE SCALE GENOMIC DNA]</scope>
    <source>
        <strain evidence="9 10">DS02</strain>
    </source>
</reference>
<dbReference type="InterPro" id="IPR012340">
    <property type="entry name" value="NA-bd_OB-fold"/>
</dbReference>
<dbReference type="SUPFAM" id="SSF55681">
    <property type="entry name" value="Class II aaRS and biotin synthetases"/>
    <property type="match status" value="1"/>
</dbReference>
<evidence type="ECO:0000313" key="10">
    <source>
        <dbReference type="Proteomes" id="UP000238350"/>
    </source>
</evidence>
<dbReference type="GeneID" id="36514558"/>
<evidence type="ECO:0000256" key="1">
    <source>
        <dbReference type="ARBA" id="ARBA00008226"/>
    </source>
</evidence>
<dbReference type="InterPro" id="IPR002312">
    <property type="entry name" value="Asp/Asn-tRNA-synth_IIb"/>
</dbReference>
<keyword evidence="7" id="KW-0030">Aminoacyl-tRNA synthetase</keyword>
<dbReference type="PANTHER" id="PTHR22594">
    <property type="entry name" value="ASPARTYL/LYSYL-TRNA SYNTHETASE"/>
    <property type="match status" value="1"/>
</dbReference>
<evidence type="ECO:0000259" key="8">
    <source>
        <dbReference type="PROSITE" id="PS50862"/>
    </source>
</evidence>
<protein>
    <recommendedName>
        <fullName evidence="2">asparagine--tRNA ligase</fullName>
        <ecNumber evidence="2">6.1.1.22</ecNumber>
    </recommendedName>
</protein>
<dbReference type="GO" id="GO:0003676">
    <property type="term" value="F:nucleic acid binding"/>
    <property type="evidence" value="ECO:0007669"/>
    <property type="project" value="InterPro"/>
</dbReference>
<evidence type="ECO:0000256" key="5">
    <source>
        <dbReference type="ARBA" id="ARBA00022840"/>
    </source>
</evidence>
<dbReference type="InterPro" id="IPR045864">
    <property type="entry name" value="aa-tRNA-synth_II/BPL/LPL"/>
</dbReference>
<organism evidence="9 10">
    <name type="scientific">Wickerhamiella sorbophila</name>
    <dbReference type="NCBI Taxonomy" id="45607"/>
    <lineage>
        <taxon>Eukaryota</taxon>
        <taxon>Fungi</taxon>
        <taxon>Dikarya</taxon>
        <taxon>Ascomycota</taxon>
        <taxon>Saccharomycotina</taxon>
        <taxon>Dipodascomycetes</taxon>
        <taxon>Dipodascales</taxon>
        <taxon>Trichomonascaceae</taxon>
        <taxon>Wickerhamiella</taxon>
    </lineage>
</organism>
<dbReference type="InterPro" id="IPR006195">
    <property type="entry name" value="aa-tRNA-synth_II"/>
</dbReference>
<dbReference type="InterPro" id="IPR004364">
    <property type="entry name" value="Aa-tRNA-synt_II"/>
</dbReference>
<comment type="caution">
    <text evidence="9">The sequence shown here is derived from an EMBL/GenBank/DDBJ whole genome shotgun (WGS) entry which is preliminary data.</text>
</comment>
<keyword evidence="3 9" id="KW-0436">Ligase</keyword>
<dbReference type="GO" id="GO:0005524">
    <property type="term" value="F:ATP binding"/>
    <property type="evidence" value="ECO:0007669"/>
    <property type="project" value="UniProtKB-KW"/>
</dbReference>
<dbReference type="NCBIfam" id="NF003037">
    <property type="entry name" value="PRK03932.1"/>
    <property type="match status" value="1"/>
</dbReference>
<dbReference type="InterPro" id="IPR004522">
    <property type="entry name" value="Asn-tRNA-ligase"/>
</dbReference>
<evidence type="ECO:0000256" key="7">
    <source>
        <dbReference type="ARBA" id="ARBA00023146"/>
    </source>
</evidence>
<evidence type="ECO:0000256" key="6">
    <source>
        <dbReference type="ARBA" id="ARBA00022917"/>
    </source>
</evidence>
<keyword evidence="4" id="KW-0547">Nucleotide-binding</keyword>
<dbReference type="Pfam" id="PF01336">
    <property type="entry name" value="tRNA_anti-codon"/>
    <property type="match status" value="1"/>
</dbReference>